<evidence type="ECO:0000256" key="13">
    <source>
        <dbReference type="ARBA" id="ARBA00034329"/>
    </source>
</evidence>
<keyword evidence="4 15" id="KW-0808">Transferase</keyword>
<dbReference type="InterPro" id="IPR001675">
    <property type="entry name" value="Glyco_trans_29"/>
</dbReference>
<keyword evidence="10" id="KW-1015">Disulfide bond</keyword>
<dbReference type="OrthoDB" id="10264956at2759"/>
<keyword evidence="5" id="KW-0812">Transmembrane</keyword>
<feature type="region of interest" description="Disordered" evidence="14">
    <location>
        <begin position="1"/>
        <end position="70"/>
    </location>
</feature>
<comment type="catalytic activity">
    <reaction evidence="12">
        <text>a beta-D-galactoside + CMP-N-acetyl-beta-neuraminate = an N-acetyl-alpha-neuraminyl-(2-&gt;6)-beta-D-galactosyl derivative + CMP + H(+)</text>
        <dbReference type="Rhea" id="RHEA:52104"/>
        <dbReference type="ChEBI" id="CHEBI:15378"/>
        <dbReference type="ChEBI" id="CHEBI:28034"/>
        <dbReference type="ChEBI" id="CHEBI:57812"/>
        <dbReference type="ChEBI" id="CHEBI:60377"/>
        <dbReference type="ChEBI" id="CHEBI:136398"/>
        <dbReference type="EC" id="2.4.3.1"/>
    </reaction>
</comment>
<keyword evidence="16" id="KW-1185">Reference proteome</keyword>
<protein>
    <recommendedName>
        <fullName evidence="13">beta-galactoside alpha-(2,6)-sialyltransferase</fullName>
        <ecNumber evidence="13">2.4.3.1</ecNumber>
    </recommendedName>
</protein>
<keyword evidence="11" id="KW-0325">Glycoprotein</keyword>
<dbReference type="GO" id="GO:0097503">
    <property type="term" value="P:sialylation"/>
    <property type="evidence" value="ECO:0007669"/>
    <property type="project" value="TreeGrafter"/>
</dbReference>
<organism evidence="15 16">
    <name type="scientific">Chrysochromulina tobinii</name>
    <dbReference type="NCBI Taxonomy" id="1460289"/>
    <lineage>
        <taxon>Eukaryota</taxon>
        <taxon>Haptista</taxon>
        <taxon>Haptophyta</taxon>
        <taxon>Prymnesiophyceae</taxon>
        <taxon>Prymnesiales</taxon>
        <taxon>Chrysochromulinaceae</taxon>
        <taxon>Chrysochromulina</taxon>
    </lineage>
</organism>
<dbReference type="EMBL" id="JWZX01002473">
    <property type="protein sequence ID" value="KOO29035.1"/>
    <property type="molecule type" value="Genomic_DNA"/>
</dbReference>
<evidence type="ECO:0000256" key="7">
    <source>
        <dbReference type="ARBA" id="ARBA00022989"/>
    </source>
</evidence>
<evidence type="ECO:0000256" key="6">
    <source>
        <dbReference type="ARBA" id="ARBA00022968"/>
    </source>
</evidence>
<reference evidence="16" key="1">
    <citation type="journal article" date="2015" name="PLoS Genet.">
        <title>Genome Sequence and Transcriptome Analyses of Chrysochromulina tobin: Metabolic Tools for Enhanced Algal Fitness in the Prominent Order Prymnesiales (Haptophyceae).</title>
        <authorList>
            <person name="Hovde B.T."/>
            <person name="Deodato C.R."/>
            <person name="Hunsperger H.M."/>
            <person name="Ryken S.A."/>
            <person name="Yost W."/>
            <person name="Jha R.K."/>
            <person name="Patterson J."/>
            <person name="Monnat R.J. Jr."/>
            <person name="Barlow S.B."/>
            <person name="Starkenburg S.R."/>
            <person name="Cattolico R.A."/>
        </authorList>
    </citation>
    <scope>NUCLEOTIDE SEQUENCE</scope>
    <source>
        <strain evidence="16">CCMP291</strain>
    </source>
</reference>
<evidence type="ECO:0000256" key="5">
    <source>
        <dbReference type="ARBA" id="ARBA00022692"/>
    </source>
</evidence>
<keyword evidence="6" id="KW-0735">Signal-anchor</keyword>
<dbReference type="GO" id="GO:0032580">
    <property type="term" value="C:Golgi cisterna membrane"/>
    <property type="evidence" value="ECO:0007669"/>
    <property type="project" value="UniProtKB-SubCell"/>
</dbReference>
<evidence type="ECO:0000256" key="12">
    <source>
        <dbReference type="ARBA" id="ARBA00034249"/>
    </source>
</evidence>
<evidence type="ECO:0000313" key="15">
    <source>
        <dbReference type="EMBL" id="KOO29035.1"/>
    </source>
</evidence>
<dbReference type="PANTHER" id="PTHR46059">
    <property type="entry name" value="BETA-GALACTOSIDE ALPHA-2,6-SIALYLTRANSFERASE"/>
    <property type="match status" value="1"/>
</dbReference>
<evidence type="ECO:0000313" key="16">
    <source>
        <dbReference type="Proteomes" id="UP000037460"/>
    </source>
</evidence>
<feature type="compositionally biased region" description="Basic and acidic residues" evidence="14">
    <location>
        <begin position="43"/>
        <end position="59"/>
    </location>
</feature>
<evidence type="ECO:0000256" key="14">
    <source>
        <dbReference type="SAM" id="MobiDB-lite"/>
    </source>
</evidence>
<name>A0A0M0JRE4_9EUKA</name>
<keyword evidence="8" id="KW-0333">Golgi apparatus</keyword>
<evidence type="ECO:0000256" key="3">
    <source>
        <dbReference type="ARBA" id="ARBA00022676"/>
    </source>
</evidence>
<dbReference type="Gene3D" id="3.90.1480.20">
    <property type="entry name" value="Glycosyl transferase family 29"/>
    <property type="match status" value="1"/>
</dbReference>
<evidence type="ECO:0000256" key="10">
    <source>
        <dbReference type="ARBA" id="ARBA00023157"/>
    </source>
</evidence>
<feature type="compositionally biased region" description="Acidic residues" evidence="14">
    <location>
        <begin position="23"/>
        <end position="42"/>
    </location>
</feature>
<dbReference type="PANTHER" id="PTHR46059:SF1">
    <property type="entry name" value="BETA-GALACTOSIDE ALPHA-2,6-SIALYLTRANSFERASE"/>
    <property type="match status" value="1"/>
</dbReference>
<accession>A0A0M0JRE4</accession>
<sequence length="372" mass="40294">MNGALGASTASVANSGAKVEDRAIEEEADDGSDPNEADGNGDETDRRKGAGGDVRRDDGDGSDGVATSTPAELRPILPMLAGVAARATDAQRLPRLLRYPSFNLTWTRSAPPPRSDGWKPTDAQRLRLPLRDLKESYFRSCAVVGSSGTLRRSGYGPFIDAHEAVIRFNGAPAGGGYGADVGARTTLSVLADIATSECVDNKAKQPFLEKGGSHVASASSLAGARLDASNLLLEAAPSWRPVRQCDFYQESEPPATIFFLPRRGGVRRLLDYIVENPQLSAYIRSDALADEVDEQIAAYKDDSSHPTSGFNGVVLALHLCELIDLYGFGTPRDKFYSAPRTEKSGSQHLYRTELRWILGLEQRFPDRVRLWP</sequence>
<gene>
    <name evidence="15" type="ORF">Ctob_011777</name>
</gene>
<proteinExistence type="inferred from homology"/>
<keyword evidence="3 15" id="KW-0328">Glycosyltransferase</keyword>
<dbReference type="Pfam" id="PF00777">
    <property type="entry name" value="Glyco_transf_29"/>
    <property type="match status" value="1"/>
</dbReference>
<comment type="subcellular location">
    <subcellularLocation>
        <location evidence="1">Golgi apparatus</location>
        <location evidence="1">Golgi stack membrane</location>
        <topology evidence="1">Single-pass type II membrane protein</topology>
    </subcellularLocation>
</comment>
<dbReference type="InterPro" id="IPR038578">
    <property type="entry name" value="GT29-like_sf"/>
</dbReference>
<comment type="caution">
    <text evidence="15">The sequence shown here is derived from an EMBL/GenBank/DDBJ whole genome shotgun (WGS) entry which is preliminary data.</text>
</comment>
<dbReference type="AlphaFoldDB" id="A0A0M0JRE4"/>
<dbReference type="EC" id="2.4.3.1" evidence="13"/>
<dbReference type="GO" id="GO:0003835">
    <property type="term" value="F:beta-galactoside alpha-2,6-sialyltransferase activity"/>
    <property type="evidence" value="ECO:0007669"/>
    <property type="project" value="UniProtKB-EC"/>
</dbReference>
<evidence type="ECO:0000256" key="9">
    <source>
        <dbReference type="ARBA" id="ARBA00023136"/>
    </source>
</evidence>
<keyword evidence="7" id="KW-1133">Transmembrane helix</keyword>
<evidence type="ECO:0000256" key="11">
    <source>
        <dbReference type="ARBA" id="ARBA00023180"/>
    </source>
</evidence>
<evidence type="ECO:0000256" key="1">
    <source>
        <dbReference type="ARBA" id="ARBA00004447"/>
    </source>
</evidence>
<evidence type="ECO:0000256" key="4">
    <source>
        <dbReference type="ARBA" id="ARBA00022679"/>
    </source>
</evidence>
<evidence type="ECO:0000256" key="2">
    <source>
        <dbReference type="ARBA" id="ARBA00006003"/>
    </source>
</evidence>
<dbReference type="Proteomes" id="UP000037460">
    <property type="component" value="Unassembled WGS sequence"/>
</dbReference>
<keyword evidence="9" id="KW-0472">Membrane</keyword>
<evidence type="ECO:0000256" key="8">
    <source>
        <dbReference type="ARBA" id="ARBA00023034"/>
    </source>
</evidence>
<comment type="similarity">
    <text evidence="2">Belongs to the glycosyltransferase 29 family.</text>
</comment>